<dbReference type="Proteomes" id="UP000567293">
    <property type="component" value="Unassembled WGS sequence"/>
</dbReference>
<evidence type="ECO:0000256" key="1">
    <source>
        <dbReference type="ARBA" id="ARBA00022617"/>
    </source>
</evidence>
<dbReference type="GO" id="GO:0046872">
    <property type="term" value="F:metal ion binding"/>
    <property type="evidence" value="ECO:0007669"/>
    <property type="project" value="UniProtKB-KW"/>
</dbReference>
<evidence type="ECO:0000256" key="3">
    <source>
        <dbReference type="ARBA" id="ARBA00023004"/>
    </source>
</evidence>
<evidence type="ECO:0000313" key="5">
    <source>
        <dbReference type="EMBL" id="MBA0086422.1"/>
    </source>
</evidence>
<feature type="non-terminal residue" evidence="5">
    <location>
        <position position="178"/>
    </location>
</feature>
<dbReference type="Pfam" id="PF13442">
    <property type="entry name" value="Cytochrome_CBB3"/>
    <property type="match status" value="1"/>
</dbReference>
<keyword evidence="2" id="KW-0479">Metal-binding</keyword>
<keyword evidence="1" id="KW-0349">Heme</keyword>
<evidence type="ECO:0000313" key="6">
    <source>
        <dbReference type="Proteomes" id="UP000567293"/>
    </source>
</evidence>
<dbReference type="AlphaFoldDB" id="A0A7V8NRZ6"/>
<dbReference type="InterPro" id="IPR009056">
    <property type="entry name" value="Cyt_c-like_dom"/>
</dbReference>
<feature type="domain" description="Cytochrome c" evidence="4">
    <location>
        <begin position="74"/>
        <end position="142"/>
    </location>
</feature>
<organism evidence="5 6">
    <name type="scientific">Candidatus Acidiferrum panamense</name>
    <dbReference type="NCBI Taxonomy" id="2741543"/>
    <lineage>
        <taxon>Bacteria</taxon>
        <taxon>Pseudomonadati</taxon>
        <taxon>Acidobacteriota</taxon>
        <taxon>Terriglobia</taxon>
        <taxon>Candidatus Acidiferrales</taxon>
        <taxon>Candidatus Acidiferrum</taxon>
    </lineage>
</organism>
<dbReference type="GO" id="GO:0020037">
    <property type="term" value="F:heme binding"/>
    <property type="evidence" value="ECO:0007669"/>
    <property type="project" value="InterPro"/>
</dbReference>
<dbReference type="SUPFAM" id="SSF46626">
    <property type="entry name" value="Cytochrome c"/>
    <property type="match status" value="1"/>
</dbReference>
<sequence length="178" mass="19581">MKRENLVISIGLLLVGMALAIAIAVSVLHDGLSAKATPTRLEALLARNARQLAIPRNARLMENPVLDSSEIQREARLHFADHCAICHGNDGGGDTPIGDGLYPKPPDLRLPPTQNLSDGELFWIIENGVRFTGMPAFTSNQHNRAGNHGDGQASWKLVHFIRHLAHLSEAERVEMERY</sequence>
<dbReference type="EMBL" id="JACDQQ010001508">
    <property type="protein sequence ID" value="MBA0086422.1"/>
    <property type="molecule type" value="Genomic_DNA"/>
</dbReference>
<name>A0A7V8NRZ6_9BACT</name>
<gene>
    <name evidence="5" type="ORF">HRJ53_15690</name>
</gene>
<comment type="caution">
    <text evidence="5">The sequence shown here is derived from an EMBL/GenBank/DDBJ whole genome shotgun (WGS) entry which is preliminary data.</text>
</comment>
<evidence type="ECO:0000256" key="2">
    <source>
        <dbReference type="ARBA" id="ARBA00022723"/>
    </source>
</evidence>
<keyword evidence="6" id="KW-1185">Reference proteome</keyword>
<evidence type="ECO:0000259" key="4">
    <source>
        <dbReference type="Pfam" id="PF13442"/>
    </source>
</evidence>
<protein>
    <submittedName>
        <fullName evidence="5">Cytochrome c</fullName>
    </submittedName>
</protein>
<reference evidence="5" key="1">
    <citation type="submission" date="2020-06" db="EMBL/GenBank/DDBJ databases">
        <title>Legume-microbial interactions unlock mineral nutrients during tropical forest succession.</title>
        <authorList>
            <person name="Epihov D.Z."/>
        </authorList>
    </citation>
    <scope>NUCLEOTIDE SEQUENCE [LARGE SCALE GENOMIC DNA]</scope>
    <source>
        <strain evidence="5">Pan2503</strain>
    </source>
</reference>
<proteinExistence type="predicted"/>
<dbReference type="Gene3D" id="1.10.760.10">
    <property type="entry name" value="Cytochrome c-like domain"/>
    <property type="match status" value="1"/>
</dbReference>
<accession>A0A7V8NRZ6</accession>
<dbReference type="GO" id="GO:0009055">
    <property type="term" value="F:electron transfer activity"/>
    <property type="evidence" value="ECO:0007669"/>
    <property type="project" value="InterPro"/>
</dbReference>
<keyword evidence="3" id="KW-0408">Iron</keyword>
<dbReference type="InterPro" id="IPR036909">
    <property type="entry name" value="Cyt_c-like_dom_sf"/>
</dbReference>